<name>A0A382PTA1_9ZZZZ</name>
<feature type="non-terminal residue" evidence="1">
    <location>
        <position position="25"/>
    </location>
</feature>
<dbReference type="AlphaFoldDB" id="A0A382PTA1"/>
<organism evidence="1">
    <name type="scientific">marine metagenome</name>
    <dbReference type="NCBI Taxonomy" id="408172"/>
    <lineage>
        <taxon>unclassified sequences</taxon>
        <taxon>metagenomes</taxon>
        <taxon>ecological metagenomes</taxon>
    </lineage>
</organism>
<gene>
    <name evidence="1" type="ORF">METZ01_LOCUS328759</name>
</gene>
<dbReference type="EMBL" id="UINC01109228">
    <property type="protein sequence ID" value="SVC75905.1"/>
    <property type="molecule type" value="Genomic_DNA"/>
</dbReference>
<accession>A0A382PTA1</accession>
<protein>
    <submittedName>
        <fullName evidence="1">Uncharacterized protein</fullName>
    </submittedName>
</protein>
<proteinExistence type="predicted"/>
<reference evidence="1" key="1">
    <citation type="submission" date="2018-05" db="EMBL/GenBank/DDBJ databases">
        <authorList>
            <person name="Lanie J.A."/>
            <person name="Ng W.-L."/>
            <person name="Kazmierczak K.M."/>
            <person name="Andrzejewski T.M."/>
            <person name="Davidsen T.M."/>
            <person name="Wayne K.J."/>
            <person name="Tettelin H."/>
            <person name="Glass J.I."/>
            <person name="Rusch D."/>
            <person name="Podicherti R."/>
            <person name="Tsui H.-C.T."/>
            <person name="Winkler M.E."/>
        </authorList>
    </citation>
    <scope>NUCLEOTIDE SEQUENCE</scope>
</reference>
<evidence type="ECO:0000313" key="1">
    <source>
        <dbReference type="EMBL" id="SVC75905.1"/>
    </source>
</evidence>
<sequence length="25" mass="2854">MQSENKTKGEMINAYYESITVTKST</sequence>